<name>A0A0U5F262_9PROT</name>
<dbReference type="STRING" id="431306.AGA_942"/>
<dbReference type="Proteomes" id="UP000068250">
    <property type="component" value="Chromosome I"/>
</dbReference>
<organism evidence="1 2">
    <name type="scientific">Acetobacter ghanensis</name>
    <dbReference type="NCBI Taxonomy" id="431306"/>
    <lineage>
        <taxon>Bacteria</taxon>
        <taxon>Pseudomonadati</taxon>
        <taxon>Pseudomonadota</taxon>
        <taxon>Alphaproteobacteria</taxon>
        <taxon>Acetobacterales</taxon>
        <taxon>Acetobacteraceae</taxon>
        <taxon>Acetobacter</taxon>
    </lineage>
</organism>
<dbReference type="Gene3D" id="3.40.50.1980">
    <property type="entry name" value="Nitrogenase molybdenum iron protein domain"/>
    <property type="match status" value="2"/>
</dbReference>
<sequence>MTFPYPRLSSLLRLMAGVAAGFVLCAPLQVQARLVTDMSGATVEIKDNAPPIADLWFAHNEISVMLGAAPRIRITAENTADNPWLFKISPIMYMAHMGVKPNTVSAEYLLANKIGLVFVPSAAKAEELRHAGVTALAAEYMTMPDMLTSLDMTAEAIGTMEAHNTAKRYRQEMERVLELLKFRTAQLHEAERPRVLHIARLSPLQVDGEKTLIDAWIQAAGGTNAATVSGNHRPVSFEQVAVWNPDVVIVDAAAGELPESSPLRTLNAFKQQKWWINPKGVFAWDRYGCEELLQLQWAAQKLHPTLFADLDIRTAVRNFYNIFFHYHLSDDDISRILAAQPPAP</sequence>
<dbReference type="PANTHER" id="PTHR30535">
    <property type="entry name" value="VITAMIN B12-BINDING PROTEIN"/>
    <property type="match status" value="1"/>
</dbReference>
<accession>A0A0U5F262</accession>
<dbReference type="AlphaFoldDB" id="A0A0U5F262"/>
<proteinExistence type="predicted"/>
<reference evidence="2" key="1">
    <citation type="submission" date="2014-09" db="EMBL/GenBank/DDBJ databases">
        <authorList>
            <person name="Illeghems K.G."/>
        </authorList>
    </citation>
    <scope>NUCLEOTIDE SEQUENCE [LARGE SCALE GENOMIC DNA]</scope>
    <source>
        <strain evidence="2">LMG 23848T</strain>
    </source>
</reference>
<dbReference type="InterPro" id="IPR050902">
    <property type="entry name" value="ABC_Transporter_SBP"/>
</dbReference>
<dbReference type="RefSeq" id="WP_059023174.1">
    <property type="nucleotide sequence ID" value="NZ_LN609302.1"/>
</dbReference>
<evidence type="ECO:0000313" key="2">
    <source>
        <dbReference type="Proteomes" id="UP000068250"/>
    </source>
</evidence>
<protein>
    <submittedName>
        <fullName evidence="1">Periplasmic binding protein</fullName>
    </submittedName>
</protein>
<dbReference type="SUPFAM" id="SSF53807">
    <property type="entry name" value="Helical backbone' metal receptor"/>
    <property type="match status" value="1"/>
</dbReference>
<gene>
    <name evidence="1" type="ORF">AGA_942</name>
</gene>
<dbReference type="EMBL" id="LN609302">
    <property type="protein sequence ID" value="CEF54719.1"/>
    <property type="molecule type" value="Genomic_DNA"/>
</dbReference>
<evidence type="ECO:0000313" key="1">
    <source>
        <dbReference type="EMBL" id="CEF54719.1"/>
    </source>
</evidence>
<dbReference type="Gene3D" id="1.20.58.2180">
    <property type="match status" value="1"/>
</dbReference>
<dbReference type="PATRIC" id="fig|431306.5.peg.946"/>
<dbReference type="PANTHER" id="PTHR30535:SF34">
    <property type="entry name" value="MOLYBDATE-BINDING PROTEIN MOLA"/>
    <property type="match status" value="1"/>
</dbReference>